<evidence type="ECO:0000256" key="1">
    <source>
        <dbReference type="SAM" id="MobiDB-lite"/>
    </source>
</evidence>
<feature type="compositionally biased region" description="Basic and acidic residues" evidence="1">
    <location>
        <begin position="10"/>
        <end position="21"/>
    </location>
</feature>
<evidence type="ECO:0000313" key="2">
    <source>
        <dbReference type="EMBL" id="GAG41107.1"/>
    </source>
</evidence>
<protein>
    <submittedName>
        <fullName evidence="2">Uncharacterized protein</fullName>
    </submittedName>
</protein>
<organism evidence="2">
    <name type="scientific">marine sediment metagenome</name>
    <dbReference type="NCBI Taxonomy" id="412755"/>
    <lineage>
        <taxon>unclassified sequences</taxon>
        <taxon>metagenomes</taxon>
        <taxon>ecological metagenomes</taxon>
    </lineage>
</organism>
<dbReference type="EMBL" id="BARS01040999">
    <property type="protein sequence ID" value="GAG41107.1"/>
    <property type="molecule type" value="Genomic_DNA"/>
</dbReference>
<feature type="region of interest" description="Disordered" evidence="1">
    <location>
        <begin position="1"/>
        <end position="28"/>
    </location>
</feature>
<proteinExistence type="predicted"/>
<reference evidence="2" key="1">
    <citation type="journal article" date="2014" name="Front. Microbiol.">
        <title>High frequency of phylogenetically diverse reductive dehalogenase-homologous genes in deep subseafloor sedimentary metagenomes.</title>
        <authorList>
            <person name="Kawai M."/>
            <person name="Futagami T."/>
            <person name="Toyoda A."/>
            <person name="Takaki Y."/>
            <person name="Nishi S."/>
            <person name="Hori S."/>
            <person name="Arai W."/>
            <person name="Tsubouchi T."/>
            <person name="Morono Y."/>
            <person name="Uchiyama I."/>
            <person name="Ito T."/>
            <person name="Fujiyama A."/>
            <person name="Inagaki F."/>
            <person name="Takami H."/>
        </authorList>
    </citation>
    <scope>NUCLEOTIDE SEQUENCE</scope>
    <source>
        <strain evidence="2">Expedition CK06-06</strain>
    </source>
</reference>
<gene>
    <name evidence="2" type="ORF">S01H1_62424</name>
</gene>
<comment type="caution">
    <text evidence="2">The sequence shown here is derived from an EMBL/GenBank/DDBJ whole genome shotgun (WGS) entry which is preliminary data.</text>
</comment>
<accession>X0Y172</accession>
<sequence>MADHSGYLDARTDAEKRRDAEAPGPAITTSSSELRYWTGATMPDKTAETIEQQAKLYGLHGHVPQLLASFKKGCDVYGPQNHLSVDFDTWGELLEELEDAFNMGCAAIRRGDAVGGHPLLKWIANCIEHVLEEQRKQRALNGT</sequence>
<dbReference type="AlphaFoldDB" id="X0Y172"/>
<name>X0Y172_9ZZZZ</name>